<reference evidence="2" key="2">
    <citation type="journal article" date="2022" name="Microbiol. Resour. Announc.">
        <title>Metagenome Sequencing to Explore Phylogenomics of Terrestrial Cyanobacteria.</title>
        <authorList>
            <person name="Ward R.D."/>
            <person name="Stajich J.E."/>
            <person name="Johansen J.R."/>
            <person name="Huntemann M."/>
            <person name="Clum A."/>
            <person name="Foster B."/>
            <person name="Foster B."/>
            <person name="Roux S."/>
            <person name="Palaniappan K."/>
            <person name="Varghese N."/>
            <person name="Mukherjee S."/>
            <person name="Reddy T.B.K."/>
            <person name="Daum C."/>
            <person name="Copeland A."/>
            <person name="Chen I.A."/>
            <person name="Ivanova N.N."/>
            <person name="Kyrpides N.C."/>
            <person name="Shapiro N."/>
            <person name="Eloe-Fadrosh E.A."/>
            <person name="Pietrasiak N."/>
        </authorList>
    </citation>
    <scope>NUCLEOTIDE SEQUENCE</scope>
    <source>
        <strain evidence="2">GSE-NOS-MK-12-04C</strain>
    </source>
</reference>
<dbReference type="Proteomes" id="UP000729701">
    <property type="component" value="Unassembled WGS sequence"/>
</dbReference>
<dbReference type="EMBL" id="JAHHGZ010000036">
    <property type="protein sequence ID" value="MBW4670916.1"/>
    <property type="molecule type" value="Genomic_DNA"/>
</dbReference>
<organism evidence="2 3">
    <name type="scientific">Cyanomargarita calcarea GSE-NOS-MK-12-04C</name>
    <dbReference type="NCBI Taxonomy" id="2839659"/>
    <lineage>
        <taxon>Bacteria</taxon>
        <taxon>Bacillati</taxon>
        <taxon>Cyanobacteriota</taxon>
        <taxon>Cyanophyceae</taxon>
        <taxon>Nostocales</taxon>
        <taxon>Cyanomargaritaceae</taxon>
        <taxon>Cyanomargarita</taxon>
    </lineage>
</organism>
<gene>
    <name evidence="2" type="ORF">KME60_26700</name>
</gene>
<reference evidence="2" key="1">
    <citation type="submission" date="2021-05" db="EMBL/GenBank/DDBJ databases">
        <authorList>
            <person name="Pietrasiak N."/>
            <person name="Ward R."/>
            <person name="Stajich J.E."/>
            <person name="Kurbessoian T."/>
        </authorList>
    </citation>
    <scope>NUCLEOTIDE SEQUENCE</scope>
    <source>
        <strain evidence="2">GSE-NOS-MK-12-04C</strain>
    </source>
</reference>
<comment type="caution">
    <text evidence="2">The sequence shown here is derived from an EMBL/GenBank/DDBJ whole genome shotgun (WGS) entry which is preliminary data.</text>
</comment>
<feature type="transmembrane region" description="Helical" evidence="1">
    <location>
        <begin position="44"/>
        <end position="63"/>
    </location>
</feature>
<feature type="transmembrane region" description="Helical" evidence="1">
    <location>
        <begin position="18"/>
        <end position="38"/>
    </location>
</feature>
<keyword evidence="1" id="KW-0812">Transmembrane</keyword>
<protein>
    <submittedName>
        <fullName evidence="2">Uncharacterized protein</fullName>
    </submittedName>
</protein>
<evidence type="ECO:0000313" key="2">
    <source>
        <dbReference type="EMBL" id="MBW4670916.1"/>
    </source>
</evidence>
<keyword evidence="1" id="KW-0472">Membrane</keyword>
<proteinExistence type="predicted"/>
<evidence type="ECO:0000256" key="1">
    <source>
        <dbReference type="SAM" id="Phobius"/>
    </source>
</evidence>
<name>A0A951UVQ4_9CYAN</name>
<sequence length="64" mass="6728">MYNRKSPRDRVAASTERLFTAAITAALGAGIITSFAVSQGQHPLVALTITGLAVLVALASEYYC</sequence>
<keyword evidence="1" id="KW-1133">Transmembrane helix</keyword>
<evidence type="ECO:0000313" key="3">
    <source>
        <dbReference type="Proteomes" id="UP000729701"/>
    </source>
</evidence>
<accession>A0A951UVQ4</accession>
<dbReference type="AlphaFoldDB" id="A0A951UVQ4"/>